<accession>A0A453GER6</accession>
<dbReference type="EnsemblPlants" id="AET3Gv20981900.15">
    <property type="protein sequence ID" value="AET3Gv20981900.15"/>
    <property type="gene ID" value="AET3Gv20981900"/>
</dbReference>
<keyword evidence="1" id="KW-0472">Membrane</keyword>
<name>A0A453GER6_AEGTS</name>
<dbReference type="Proteomes" id="UP000015105">
    <property type="component" value="Chromosome 3D"/>
</dbReference>
<keyword evidence="3" id="KW-1185">Reference proteome</keyword>
<proteinExistence type="predicted"/>
<dbReference type="AlphaFoldDB" id="A0A453GER6"/>
<keyword evidence="1" id="KW-0812">Transmembrane</keyword>
<sequence length="74" mass="8459">CRVEGSEEDGEAPVPVTALTTLFSYGLLFAFGHFRDFFRRILDAGKSSNLKGYAPICLGYEDFYTRRLYLRIQV</sequence>
<reference evidence="2" key="3">
    <citation type="journal article" date="2017" name="Nature">
        <title>Genome sequence of the progenitor of the wheat D genome Aegilops tauschii.</title>
        <authorList>
            <person name="Luo M.C."/>
            <person name="Gu Y.Q."/>
            <person name="Puiu D."/>
            <person name="Wang H."/>
            <person name="Twardziok S.O."/>
            <person name="Deal K.R."/>
            <person name="Huo N."/>
            <person name="Zhu T."/>
            <person name="Wang L."/>
            <person name="Wang Y."/>
            <person name="McGuire P.E."/>
            <person name="Liu S."/>
            <person name="Long H."/>
            <person name="Ramasamy R.K."/>
            <person name="Rodriguez J.C."/>
            <person name="Van S.L."/>
            <person name="Yuan L."/>
            <person name="Wang Z."/>
            <person name="Xia Z."/>
            <person name="Xiao L."/>
            <person name="Anderson O.D."/>
            <person name="Ouyang S."/>
            <person name="Liang Y."/>
            <person name="Zimin A.V."/>
            <person name="Pertea G."/>
            <person name="Qi P."/>
            <person name="Bennetzen J.L."/>
            <person name="Dai X."/>
            <person name="Dawson M.W."/>
            <person name="Muller H.G."/>
            <person name="Kugler K."/>
            <person name="Rivarola-Duarte L."/>
            <person name="Spannagl M."/>
            <person name="Mayer K.F.X."/>
            <person name="Lu F.H."/>
            <person name="Bevan M.W."/>
            <person name="Leroy P."/>
            <person name="Li P."/>
            <person name="You F.M."/>
            <person name="Sun Q."/>
            <person name="Liu Z."/>
            <person name="Lyons E."/>
            <person name="Wicker T."/>
            <person name="Salzberg S.L."/>
            <person name="Devos K.M."/>
            <person name="Dvorak J."/>
        </authorList>
    </citation>
    <scope>NUCLEOTIDE SEQUENCE [LARGE SCALE GENOMIC DNA]</scope>
    <source>
        <strain evidence="2">cv. AL8/78</strain>
    </source>
</reference>
<organism evidence="2 3">
    <name type="scientific">Aegilops tauschii subsp. strangulata</name>
    <name type="common">Goatgrass</name>
    <dbReference type="NCBI Taxonomy" id="200361"/>
    <lineage>
        <taxon>Eukaryota</taxon>
        <taxon>Viridiplantae</taxon>
        <taxon>Streptophyta</taxon>
        <taxon>Embryophyta</taxon>
        <taxon>Tracheophyta</taxon>
        <taxon>Spermatophyta</taxon>
        <taxon>Magnoliopsida</taxon>
        <taxon>Liliopsida</taxon>
        <taxon>Poales</taxon>
        <taxon>Poaceae</taxon>
        <taxon>BOP clade</taxon>
        <taxon>Pooideae</taxon>
        <taxon>Triticodae</taxon>
        <taxon>Triticeae</taxon>
        <taxon>Triticinae</taxon>
        <taxon>Aegilops</taxon>
    </lineage>
</organism>
<protein>
    <submittedName>
        <fullName evidence="2">Uncharacterized protein</fullName>
    </submittedName>
</protein>
<reference evidence="3" key="2">
    <citation type="journal article" date="2017" name="Nat. Plants">
        <title>The Aegilops tauschii genome reveals multiple impacts of transposons.</title>
        <authorList>
            <person name="Zhao G."/>
            <person name="Zou C."/>
            <person name="Li K."/>
            <person name="Wang K."/>
            <person name="Li T."/>
            <person name="Gao L."/>
            <person name="Zhang X."/>
            <person name="Wang H."/>
            <person name="Yang Z."/>
            <person name="Liu X."/>
            <person name="Jiang W."/>
            <person name="Mao L."/>
            <person name="Kong X."/>
            <person name="Jiao Y."/>
            <person name="Jia J."/>
        </authorList>
    </citation>
    <scope>NUCLEOTIDE SEQUENCE [LARGE SCALE GENOMIC DNA]</scope>
    <source>
        <strain evidence="3">cv. AL8/78</strain>
    </source>
</reference>
<reference evidence="2" key="4">
    <citation type="submission" date="2019-03" db="UniProtKB">
        <authorList>
            <consortium name="EnsemblPlants"/>
        </authorList>
    </citation>
    <scope>IDENTIFICATION</scope>
</reference>
<evidence type="ECO:0000313" key="2">
    <source>
        <dbReference type="EnsemblPlants" id="AET3Gv20981900.15"/>
    </source>
</evidence>
<feature type="transmembrane region" description="Helical" evidence="1">
    <location>
        <begin position="12"/>
        <end position="31"/>
    </location>
</feature>
<evidence type="ECO:0000313" key="3">
    <source>
        <dbReference type="Proteomes" id="UP000015105"/>
    </source>
</evidence>
<keyword evidence="1" id="KW-1133">Transmembrane helix</keyword>
<dbReference type="Gramene" id="AET3Gv20981900.15">
    <property type="protein sequence ID" value="AET3Gv20981900.15"/>
    <property type="gene ID" value="AET3Gv20981900"/>
</dbReference>
<reference evidence="2" key="5">
    <citation type="journal article" date="2021" name="G3 (Bethesda)">
        <title>Aegilops tauschii genome assembly Aet v5.0 features greater sequence contiguity and improved annotation.</title>
        <authorList>
            <person name="Wang L."/>
            <person name="Zhu T."/>
            <person name="Rodriguez J.C."/>
            <person name="Deal K.R."/>
            <person name="Dubcovsky J."/>
            <person name="McGuire P.E."/>
            <person name="Lux T."/>
            <person name="Spannagl M."/>
            <person name="Mayer K.F.X."/>
            <person name="Baldrich P."/>
            <person name="Meyers B.C."/>
            <person name="Huo N."/>
            <person name="Gu Y.Q."/>
            <person name="Zhou H."/>
            <person name="Devos K.M."/>
            <person name="Bennetzen J.L."/>
            <person name="Unver T."/>
            <person name="Budak H."/>
            <person name="Gulick P.J."/>
            <person name="Galiba G."/>
            <person name="Kalapos B."/>
            <person name="Nelson D.R."/>
            <person name="Li P."/>
            <person name="You F.M."/>
            <person name="Luo M.C."/>
            <person name="Dvorak J."/>
        </authorList>
    </citation>
    <scope>NUCLEOTIDE SEQUENCE [LARGE SCALE GENOMIC DNA]</scope>
    <source>
        <strain evidence="2">cv. AL8/78</strain>
    </source>
</reference>
<evidence type="ECO:0000256" key="1">
    <source>
        <dbReference type="SAM" id="Phobius"/>
    </source>
</evidence>
<reference evidence="3" key="1">
    <citation type="journal article" date="2014" name="Science">
        <title>Ancient hybridizations among the ancestral genomes of bread wheat.</title>
        <authorList>
            <consortium name="International Wheat Genome Sequencing Consortium,"/>
            <person name="Marcussen T."/>
            <person name="Sandve S.R."/>
            <person name="Heier L."/>
            <person name="Spannagl M."/>
            <person name="Pfeifer M."/>
            <person name="Jakobsen K.S."/>
            <person name="Wulff B.B."/>
            <person name="Steuernagel B."/>
            <person name="Mayer K.F."/>
            <person name="Olsen O.A."/>
        </authorList>
    </citation>
    <scope>NUCLEOTIDE SEQUENCE [LARGE SCALE GENOMIC DNA]</scope>
    <source>
        <strain evidence="3">cv. AL8/78</strain>
    </source>
</reference>